<sequence length="117" mass="13083">HTCLWNVVEWIFGVMKCQWRILQLPPEYGMEVQACIPGALCAIHNFICKYDSDTFDADLGGEVFAADGGDSGELAEGPADRAERQRAELCREAITAEMWEDYCAELVRHGLPVPVQH</sequence>
<dbReference type="HOGENOM" id="CLU_040082_4_0_1"/>
<evidence type="ECO:0000313" key="1">
    <source>
        <dbReference type="EMBL" id="KIK35760.1"/>
    </source>
</evidence>
<keyword evidence="2" id="KW-1185">Reference proteome</keyword>
<accession>A0A0C9ZE35</accession>
<name>A0A0C9ZE35_9AGAM</name>
<feature type="non-terminal residue" evidence="1">
    <location>
        <position position="1"/>
    </location>
</feature>
<protein>
    <submittedName>
        <fullName evidence="1">Unplaced genomic scaffold CY34scaffold_460, whole genome shotgun sequence</fullName>
    </submittedName>
</protein>
<evidence type="ECO:0000313" key="2">
    <source>
        <dbReference type="Proteomes" id="UP000054485"/>
    </source>
</evidence>
<dbReference type="Proteomes" id="UP000054485">
    <property type="component" value="Unassembled WGS sequence"/>
</dbReference>
<proteinExistence type="predicted"/>
<reference evidence="2" key="2">
    <citation type="submission" date="2015-01" db="EMBL/GenBank/DDBJ databases">
        <title>Evolutionary Origins and Diversification of the Mycorrhizal Mutualists.</title>
        <authorList>
            <consortium name="DOE Joint Genome Institute"/>
            <consortium name="Mycorrhizal Genomics Consortium"/>
            <person name="Kohler A."/>
            <person name="Kuo A."/>
            <person name="Nagy L.G."/>
            <person name="Floudas D."/>
            <person name="Copeland A."/>
            <person name="Barry K.W."/>
            <person name="Cichocki N."/>
            <person name="Veneault-Fourrey C."/>
            <person name="LaButti K."/>
            <person name="Lindquist E.A."/>
            <person name="Lipzen A."/>
            <person name="Lundell T."/>
            <person name="Morin E."/>
            <person name="Murat C."/>
            <person name="Riley R."/>
            <person name="Ohm R."/>
            <person name="Sun H."/>
            <person name="Tunlid A."/>
            <person name="Henrissat B."/>
            <person name="Grigoriev I.V."/>
            <person name="Hibbett D.S."/>
            <person name="Martin F."/>
        </authorList>
    </citation>
    <scope>NUCLEOTIDE SEQUENCE [LARGE SCALE GENOMIC DNA]</scope>
    <source>
        <strain evidence="2">UH-Slu-Lm8-n1</strain>
    </source>
</reference>
<dbReference type="AlphaFoldDB" id="A0A0C9ZE35"/>
<dbReference type="OrthoDB" id="2684964at2759"/>
<dbReference type="InParanoid" id="A0A0C9ZE35"/>
<gene>
    <name evidence="1" type="ORF">CY34DRAFT_95528</name>
</gene>
<organism evidence="1 2">
    <name type="scientific">Suillus luteus UH-Slu-Lm8-n1</name>
    <dbReference type="NCBI Taxonomy" id="930992"/>
    <lineage>
        <taxon>Eukaryota</taxon>
        <taxon>Fungi</taxon>
        <taxon>Dikarya</taxon>
        <taxon>Basidiomycota</taxon>
        <taxon>Agaricomycotina</taxon>
        <taxon>Agaricomycetes</taxon>
        <taxon>Agaricomycetidae</taxon>
        <taxon>Boletales</taxon>
        <taxon>Suillineae</taxon>
        <taxon>Suillaceae</taxon>
        <taxon>Suillus</taxon>
    </lineage>
</organism>
<dbReference type="EMBL" id="KN835591">
    <property type="protein sequence ID" value="KIK35760.1"/>
    <property type="molecule type" value="Genomic_DNA"/>
</dbReference>
<dbReference type="STRING" id="930992.A0A0C9ZE35"/>
<reference evidence="1 2" key="1">
    <citation type="submission" date="2014-04" db="EMBL/GenBank/DDBJ databases">
        <authorList>
            <consortium name="DOE Joint Genome Institute"/>
            <person name="Kuo A."/>
            <person name="Ruytinx J."/>
            <person name="Rineau F."/>
            <person name="Colpaert J."/>
            <person name="Kohler A."/>
            <person name="Nagy L.G."/>
            <person name="Floudas D."/>
            <person name="Copeland A."/>
            <person name="Barry K.W."/>
            <person name="Cichocki N."/>
            <person name="Veneault-Fourrey C."/>
            <person name="LaButti K."/>
            <person name="Lindquist E.A."/>
            <person name="Lipzen A."/>
            <person name="Lundell T."/>
            <person name="Morin E."/>
            <person name="Murat C."/>
            <person name="Sun H."/>
            <person name="Tunlid A."/>
            <person name="Henrissat B."/>
            <person name="Grigoriev I.V."/>
            <person name="Hibbett D.S."/>
            <person name="Martin F."/>
            <person name="Nordberg H.P."/>
            <person name="Cantor M.N."/>
            <person name="Hua S.X."/>
        </authorList>
    </citation>
    <scope>NUCLEOTIDE SEQUENCE [LARGE SCALE GENOMIC DNA]</scope>
    <source>
        <strain evidence="1 2">UH-Slu-Lm8-n1</strain>
    </source>
</reference>